<feature type="region of interest" description="Disordered" evidence="2">
    <location>
        <begin position="630"/>
        <end position="649"/>
    </location>
</feature>
<dbReference type="Proteomes" id="UP001305414">
    <property type="component" value="Unassembled WGS sequence"/>
</dbReference>
<organism evidence="5 6">
    <name type="scientific">Xylaria bambusicola</name>
    <dbReference type="NCBI Taxonomy" id="326684"/>
    <lineage>
        <taxon>Eukaryota</taxon>
        <taxon>Fungi</taxon>
        <taxon>Dikarya</taxon>
        <taxon>Ascomycota</taxon>
        <taxon>Pezizomycotina</taxon>
        <taxon>Sordariomycetes</taxon>
        <taxon>Xylariomycetidae</taxon>
        <taxon>Xylariales</taxon>
        <taxon>Xylariaceae</taxon>
        <taxon>Xylaria</taxon>
    </lineage>
</organism>
<feature type="compositionally biased region" description="Low complexity" evidence="2">
    <location>
        <begin position="137"/>
        <end position="158"/>
    </location>
</feature>
<proteinExistence type="predicted"/>
<dbReference type="AlphaFoldDB" id="A0AAN7Z6Z8"/>
<feature type="compositionally biased region" description="Polar residues" evidence="2">
    <location>
        <begin position="248"/>
        <end position="260"/>
    </location>
</feature>
<sequence length="731" mass="78991">MYRKKSLLRQKQKNTMAGHNFSRYVLNLWSAVFAPFHFLFTHIWRFYTRAIEERDIASLLPSQPSASPTSTPPTSTASNATTTDSATTIATTTAGTALAAPTAGSSPAPSVSPLGLHGLHDQPSSHSIVDEDLPDHTTSNSVDNGNSVDSTVTSSSHSHQYRELVDMAKRRSGRGRGGVKPSLHQATTVTPATPVTPATDTITDNTVKGWTASSTQPDLDASGDTSLTPIHPNRPAFTTSKKEGNGIRSRSSAIPQQQQSADDRKENFVLPKHDDSVSRAAQSRPPALPLLAVTNSTRMPRKTDTRSDTDFDSSSTAHTANTAYDESSTSLSEAEQLHVVADRLTLDDASSAKHVVQRTLNDATSAAEASALPVPLVVAVPILPQLQTTHGEPQALPAPSLPGLIEPTTDEERAEREYHLRFMREALDMSLLPHGENFSIISSSMRLMSRQGDLALKTNETPVGCVLVYKGRVIARGMNATNVTRNGTRHAEFMALSALLSRRQSSDIKVTDINMDLDEATWGDVDPRDGHIYPYGQKLHPAPVVDRSIISECVLYVTVEPCVMCASLLRQLGIKKVYFGAVNDKFGGTGGVFRVHMNSKPVPIPQDRPYQLGYGPQDLSLISKGKAVALPRDDDEGDGGNVEPGYPVEGGYLRDDAVSLLRRFYVQENGRAPQPRKKEGRAARLYAAMESQNKPTNTSDFSDNGPETPVEIEAPMALSGKSESAISVVCV</sequence>
<dbReference type="Gene3D" id="3.40.140.10">
    <property type="entry name" value="Cytidine Deaminase, domain 2"/>
    <property type="match status" value="1"/>
</dbReference>
<dbReference type="GO" id="GO:0005634">
    <property type="term" value="C:nucleus"/>
    <property type="evidence" value="ECO:0007669"/>
    <property type="project" value="TreeGrafter"/>
</dbReference>
<comment type="caution">
    <text evidence="5">The sequence shown here is derived from an EMBL/GenBank/DDBJ whole genome shotgun (WGS) entry which is preliminary data.</text>
</comment>
<dbReference type="GO" id="GO:0052717">
    <property type="term" value="F:tRNA-specific adenosine-34 deaminase activity"/>
    <property type="evidence" value="ECO:0007669"/>
    <property type="project" value="TreeGrafter"/>
</dbReference>
<feature type="transmembrane region" description="Helical" evidence="3">
    <location>
        <begin position="21"/>
        <end position="44"/>
    </location>
</feature>
<dbReference type="SUPFAM" id="SSF53927">
    <property type="entry name" value="Cytidine deaminase-like"/>
    <property type="match status" value="1"/>
</dbReference>
<dbReference type="CDD" id="cd01285">
    <property type="entry name" value="nucleoside_deaminase"/>
    <property type="match status" value="1"/>
</dbReference>
<feature type="compositionally biased region" description="Basic and acidic residues" evidence="2">
    <location>
        <begin position="160"/>
        <end position="169"/>
    </location>
</feature>
<feature type="compositionally biased region" description="Polar residues" evidence="2">
    <location>
        <begin position="317"/>
        <end position="331"/>
    </location>
</feature>
<dbReference type="PANTHER" id="PTHR11079">
    <property type="entry name" value="CYTOSINE DEAMINASE FAMILY MEMBER"/>
    <property type="match status" value="1"/>
</dbReference>
<feature type="region of interest" description="Disordered" evidence="2">
    <location>
        <begin position="61"/>
        <end position="85"/>
    </location>
</feature>
<evidence type="ECO:0000313" key="5">
    <source>
        <dbReference type="EMBL" id="KAK5626901.1"/>
    </source>
</evidence>
<dbReference type="InterPro" id="IPR016193">
    <property type="entry name" value="Cytidine_deaminase-like"/>
</dbReference>
<keyword evidence="3" id="KW-0472">Membrane</keyword>
<feature type="region of interest" description="Disordered" evidence="2">
    <location>
        <begin position="97"/>
        <end position="331"/>
    </location>
</feature>
<keyword evidence="6" id="KW-1185">Reference proteome</keyword>
<feature type="compositionally biased region" description="Polar residues" evidence="2">
    <location>
        <begin position="205"/>
        <end position="228"/>
    </location>
</feature>
<protein>
    <recommendedName>
        <fullName evidence="4">CMP/dCMP-type deaminase domain-containing protein</fullName>
    </recommendedName>
</protein>
<evidence type="ECO:0000256" key="1">
    <source>
        <dbReference type="ARBA" id="ARBA00022801"/>
    </source>
</evidence>
<dbReference type="PROSITE" id="PS51747">
    <property type="entry name" value="CYT_DCMP_DEAMINASES_2"/>
    <property type="match status" value="1"/>
</dbReference>
<keyword evidence="3" id="KW-0812">Transmembrane</keyword>
<feature type="region of interest" description="Disordered" evidence="2">
    <location>
        <begin position="689"/>
        <end position="710"/>
    </location>
</feature>
<dbReference type="EMBL" id="JAWHQM010000004">
    <property type="protein sequence ID" value="KAK5626901.1"/>
    <property type="molecule type" value="Genomic_DNA"/>
</dbReference>
<evidence type="ECO:0000313" key="6">
    <source>
        <dbReference type="Proteomes" id="UP001305414"/>
    </source>
</evidence>
<evidence type="ECO:0000256" key="3">
    <source>
        <dbReference type="SAM" id="Phobius"/>
    </source>
</evidence>
<name>A0AAN7Z6Z8_9PEZI</name>
<dbReference type="GO" id="GO:0005737">
    <property type="term" value="C:cytoplasm"/>
    <property type="evidence" value="ECO:0007669"/>
    <property type="project" value="TreeGrafter"/>
</dbReference>
<feature type="compositionally biased region" description="Polar residues" evidence="2">
    <location>
        <begin position="690"/>
        <end position="702"/>
    </location>
</feature>
<evidence type="ECO:0000256" key="2">
    <source>
        <dbReference type="SAM" id="MobiDB-lite"/>
    </source>
</evidence>
<dbReference type="GO" id="GO:0002100">
    <property type="term" value="P:tRNA wobble adenosine to inosine editing"/>
    <property type="evidence" value="ECO:0007669"/>
    <property type="project" value="TreeGrafter"/>
</dbReference>
<dbReference type="PANTHER" id="PTHR11079:SF149">
    <property type="entry name" value="TRNA-SPECIFIC ADENOSINE DEAMINASE 2"/>
    <property type="match status" value="1"/>
</dbReference>
<evidence type="ECO:0000259" key="4">
    <source>
        <dbReference type="PROSITE" id="PS51747"/>
    </source>
</evidence>
<feature type="domain" description="CMP/dCMP-type deaminase" evidence="4">
    <location>
        <begin position="439"/>
        <end position="593"/>
    </location>
</feature>
<accession>A0AAN7Z6Z8</accession>
<feature type="compositionally biased region" description="Low complexity" evidence="2">
    <location>
        <begin position="97"/>
        <end position="116"/>
    </location>
</feature>
<feature type="compositionally biased region" description="Basic and acidic residues" evidence="2">
    <location>
        <begin position="261"/>
        <end position="277"/>
    </location>
</feature>
<keyword evidence="1" id="KW-0378">Hydrolase</keyword>
<keyword evidence="3" id="KW-1133">Transmembrane helix</keyword>
<gene>
    <name evidence="5" type="ORF">RRF57_002616</name>
</gene>
<feature type="compositionally biased region" description="Low complexity" evidence="2">
    <location>
        <begin position="186"/>
        <end position="204"/>
    </location>
</feature>
<dbReference type="Pfam" id="PF00383">
    <property type="entry name" value="dCMP_cyt_deam_1"/>
    <property type="match status" value="1"/>
</dbReference>
<reference evidence="5 6" key="1">
    <citation type="submission" date="2023-10" db="EMBL/GenBank/DDBJ databases">
        <title>Draft genome sequence of Xylaria bambusicola isolate GMP-LS, the root and basal stem rot pathogen of sugarcane in Indonesia.</title>
        <authorList>
            <person name="Selvaraj P."/>
            <person name="Muralishankar V."/>
            <person name="Muruganantham S."/>
            <person name="Sp S."/>
            <person name="Haryani S."/>
            <person name="Lau K.J.X."/>
            <person name="Naqvi N.I."/>
        </authorList>
    </citation>
    <scope>NUCLEOTIDE SEQUENCE [LARGE SCALE GENOMIC DNA]</scope>
    <source>
        <strain evidence="5">GMP-LS</strain>
    </source>
</reference>
<dbReference type="InterPro" id="IPR002125">
    <property type="entry name" value="CMP_dCMP_dom"/>
</dbReference>